<organism evidence="2">
    <name type="scientific">Babesia bovis</name>
    <dbReference type="NCBI Taxonomy" id="5865"/>
    <lineage>
        <taxon>Eukaryota</taxon>
        <taxon>Sar</taxon>
        <taxon>Alveolata</taxon>
        <taxon>Apicomplexa</taxon>
        <taxon>Aconoidasida</taxon>
        <taxon>Piroplasmida</taxon>
        <taxon>Babesiidae</taxon>
        <taxon>Babesia</taxon>
    </lineage>
</organism>
<accession>S6BGV8</accession>
<dbReference type="AlphaFoldDB" id="S6BGV8"/>
<reference evidence="2" key="1">
    <citation type="journal article" date="2014" name="BMC Genomics">
        <title>The Babesia bovis gene and promoter model: an update from full-length EST analysis.</title>
        <authorList>
            <person name="Yamagishi J."/>
            <person name="Wakaguri H."/>
            <person name="Yokoyama N."/>
            <person name="Yamashita R."/>
            <person name="Suzuki Y."/>
            <person name="Xuan X."/>
            <person name="Igarashi I."/>
        </authorList>
    </citation>
    <scope>NUCLEOTIDE SEQUENCE</scope>
    <source>
        <strain evidence="2">Texas</strain>
    </source>
</reference>
<feature type="transmembrane region" description="Helical" evidence="1">
    <location>
        <begin position="58"/>
        <end position="77"/>
    </location>
</feature>
<keyword evidence="1" id="KW-0812">Transmembrane</keyword>
<keyword evidence="1" id="KW-1133">Transmembrane helix</keyword>
<evidence type="ECO:0000256" key="1">
    <source>
        <dbReference type="SAM" id="Phobius"/>
    </source>
</evidence>
<keyword evidence="1" id="KW-0472">Membrane</keyword>
<evidence type="ECO:0008006" key="3">
    <source>
        <dbReference type="Google" id="ProtNLM"/>
    </source>
</evidence>
<sequence length="189" mass="21656">MKAKKSSSENVEQVEQNGNELGNMYCTQEMGKILQSVTLENLSSLGFKEDVWLQYTRILCFAIMSAIGLYGAAFTSIGKNKLILKIVLVAYFTMLLFTLFYDKIILHGSQSRLIGPGNSKFYIWFYLNWRQATFDISYASVGDVAHKDVYKVPLGEAFYEDGKLDDEWYHSSMKKLSKEMEAMISKRLM</sequence>
<feature type="transmembrane region" description="Helical" evidence="1">
    <location>
        <begin position="83"/>
        <end position="101"/>
    </location>
</feature>
<proteinExistence type="evidence at transcript level"/>
<evidence type="ECO:0000313" key="2">
    <source>
        <dbReference type="EMBL" id="BAN65409.1"/>
    </source>
</evidence>
<name>S6BGV8_BABBO</name>
<dbReference type="EMBL" id="AK441615">
    <property type="protein sequence ID" value="BAN65409.1"/>
    <property type="molecule type" value="mRNA"/>
</dbReference>
<protein>
    <recommendedName>
        <fullName evidence="3">Signal peptidase complex subunit 2</fullName>
    </recommendedName>
</protein>
<dbReference type="VEuPathDB" id="PiroplasmaDB:BBOV_III000455"/>